<keyword evidence="2 4" id="KW-0238">DNA-binding</keyword>
<dbReference type="OrthoDB" id="116240at2"/>
<evidence type="ECO:0000256" key="2">
    <source>
        <dbReference type="ARBA" id="ARBA00023125"/>
    </source>
</evidence>
<dbReference type="Pfam" id="PF00440">
    <property type="entry name" value="TetR_N"/>
    <property type="match status" value="1"/>
</dbReference>
<dbReference type="PANTHER" id="PTHR47506">
    <property type="entry name" value="TRANSCRIPTIONAL REGULATORY PROTEIN"/>
    <property type="match status" value="1"/>
</dbReference>
<keyword evidence="1" id="KW-0805">Transcription regulation</keyword>
<dbReference type="SUPFAM" id="SSF46689">
    <property type="entry name" value="Homeodomain-like"/>
    <property type="match status" value="1"/>
</dbReference>
<name>A0A242NDC8_9GAMM</name>
<dbReference type="GO" id="GO:0003677">
    <property type="term" value="F:DNA binding"/>
    <property type="evidence" value="ECO:0007669"/>
    <property type="project" value="UniProtKB-UniRule"/>
</dbReference>
<dbReference type="Proteomes" id="UP000194800">
    <property type="component" value="Unassembled WGS sequence"/>
</dbReference>
<proteinExistence type="predicted"/>
<dbReference type="Gene3D" id="1.10.357.10">
    <property type="entry name" value="Tetracycline Repressor, domain 2"/>
    <property type="match status" value="1"/>
</dbReference>
<evidence type="ECO:0000259" key="5">
    <source>
        <dbReference type="PROSITE" id="PS50977"/>
    </source>
</evidence>
<sequence>MFIFVLVRICSYIKHFGSKMKKTSKLIADTAEQLFYQKGFGNVGVDEIRDQSGCSKTTLYKYFGNKDNLIFEILKIRDLRFRQKLTETIANLDHYESIMQIFKWHLDWFNQVDFNGCLFVRAKEEIHDDQAVQQMVIEHKEFIRKLIYNQLPQSPQQTILTNQLMVILEGLINISVVYKENKSLYNELINNNLDLVLNILSQQD</sequence>
<organism evidence="6 9">
    <name type="scientific">Gilliamella apicola</name>
    <dbReference type="NCBI Taxonomy" id="1196095"/>
    <lineage>
        <taxon>Bacteria</taxon>
        <taxon>Pseudomonadati</taxon>
        <taxon>Pseudomonadota</taxon>
        <taxon>Gammaproteobacteria</taxon>
        <taxon>Orbales</taxon>
        <taxon>Orbaceae</taxon>
        <taxon>Gilliamella</taxon>
    </lineage>
</organism>
<dbReference type="InterPro" id="IPR009057">
    <property type="entry name" value="Homeodomain-like_sf"/>
</dbReference>
<dbReference type="EMBL" id="NART01000125">
    <property type="protein sequence ID" value="OTQ07951.1"/>
    <property type="molecule type" value="Genomic_DNA"/>
</dbReference>
<evidence type="ECO:0000313" key="8">
    <source>
        <dbReference type="Proteomes" id="UP000194800"/>
    </source>
</evidence>
<accession>A0A242NDC8</accession>
<evidence type="ECO:0000313" key="9">
    <source>
        <dbReference type="Proteomes" id="UP000194977"/>
    </source>
</evidence>
<dbReference type="InterPro" id="IPR036271">
    <property type="entry name" value="Tet_transcr_reg_TetR-rel_C_sf"/>
</dbReference>
<dbReference type="SUPFAM" id="SSF48498">
    <property type="entry name" value="Tetracyclin repressor-like, C-terminal domain"/>
    <property type="match status" value="1"/>
</dbReference>
<dbReference type="PRINTS" id="PR00455">
    <property type="entry name" value="HTHTETR"/>
</dbReference>
<feature type="domain" description="HTH tetR-type" evidence="5">
    <location>
        <begin position="21"/>
        <end position="81"/>
    </location>
</feature>
<feature type="DNA-binding region" description="H-T-H motif" evidence="4">
    <location>
        <begin position="44"/>
        <end position="63"/>
    </location>
</feature>
<evidence type="ECO:0000256" key="4">
    <source>
        <dbReference type="PROSITE-ProRule" id="PRU00335"/>
    </source>
</evidence>
<dbReference type="Proteomes" id="UP000194977">
    <property type="component" value="Unassembled WGS sequence"/>
</dbReference>
<comment type="caution">
    <text evidence="6">The sequence shown here is derived from an EMBL/GenBank/DDBJ whole genome shotgun (WGS) entry which is preliminary data.</text>
</comment>
<keyword evidence="3" id="KW-0804">Transcription</keyword>
<evidence type="ECO:0000256" key="1">
    <source>
        <dbReference type="ARBA" id="ARBA00023015"/>
    </source>
</evidence>
<dbReference type="EMBL" id="NARP01000054">
    <property type="protein sequence ID" value="OTP97732.1"/>
    <property type="molecule type" value="Genomic_DNA"/>
</dbReference>
<dbReference type="PROSITE" id="PS50977">
    <property type="entry name" value="HTH_TETR_2"/>
    <property type="match status" value="1"/>
</dbReference>
<dbReference type="AlphaFoldDB" id="A0A242NDC8"/>
<evidence type="ECO:0000256" key="3">
    <source>
        <dbReference type="ARBA" id="ARBA00023163"/>
    </source>
</evidence>
<evidence type="ECO:0000313" key="6">
    <source>
        <dbReference type="EMBL" id="OTP97732.1"/>
    </source>
</evidence>
<evidence type="ECO:0000313" key="7">
    <source>
        <dbReference type="EMBL" id="OTQ07951.1"/>
    </source>
</evidence>
<dbReference type="PANTHER" id="PTHR47506:SF6">
    <property type="entry name" value="HTH-TYPE TRANSCRIPTIONAL REPRESSOR NEMR"/>
    <property type="match status" value="1"/>
</dbReference>
<keyword evidence="8" id="KW-1185">Reference proteome</keyword>
<gene>
    <name evidence="7" type="ORF">B6C91_13810</name>
    <name evidence="6" type="ORF">B6D08_13695</name>
</gene>
<dbReference type="InterPro" id="IPR001647">
    <property type="entry name" value="HTH_TetR"/>
</dbReference>
<reference evidence="8 9" key="1">
    <citation type="submission" date="2017-03" db="EMBL/GenBank/DDBJ databases">
        <title>Comparative genomics of honeybee gut symbionts reveal geographically distinct and subgroup specific antibiotic resistance.</title>
        <authorList>
            <person name="Ludvigsen J."/>
            <person name="Porcellato D."/>
            <person name="Labee-Lund T.M."/>
            <person name="Amdam G.V."/>
            <person name="Rudi K."/>
        </authorList>
    </citation>
    <scope>NUCLEOTIDE SEQUENCE [LARGE SCALE GENOMIC DNA]</scope>
    <source>
        <strain evidence="6 9">A-7-12</strain>
        <strain evidence="7 8">A-9-12</strain>
    </source>
</reference>
<protein>
    <recommendedName>
        <fullName evidence="5">HTH tetR-type domain-containing protein</fullName>
    </recommendedName>
</protein>